<feature type="active site" evidence="4">
    <location>
        <position position="468"/>
    </location>
</feature>
<evidence type="ECO:0000313" key="9">
    <source>
        <dbReference type="EMBL" id="OWF39385.1"/>
    </source>
</evidence>
<comment type="similarity">
    <text evidence="1">Belongs to the poly(ADP-ribose) glycohydrolase family.</text>
</comment>
<dbReference type="InterPro" id="IPR046372">
    <property type="entry name" value="PARG_cat_C"/>
</dbReference>
<evidence type="ECO:0000259" key="8">
    <source>
        <dbReference type="Pfam" id="PF20811"/>
    </source>
</evidence>
<protein>
    <recommendedName>
        <fullName evidence="2">poly(ADP-ribose) glycohydrolase</fullName>
        <ecNumber evidence="2">3.2.1.143</ecNumber>
    </recommendedName>
</protein>
<dbReference type="PANTHER" id="PTHR12837:SF15">
    <property type="entry name" value="POLY(ADP-RIBOSE) GLYCOHYDROLASE"/>
    <property type="match status" value="1"/>
</dbReference>
<dbReference type="EC" id="3.2.1.143" evidence="2"/>
<feature type="region of interest" description="Disordered" evidence="6">
    <location>
        <begin position="698"/>
        <end position="732"/>
    </location>
</feature>
<dbReference type="GO" id="GO:0005737">
    <property type="term" value="C:cytoplasm"/>
    <property type="evidence" value="ECO:0007669"/>
    <property type="project" value="TreeGrafter"/>
</dbReference>
<feature type="compositionally biased region" description="Polar residues" evidence="6">
    <location>
        <begin position="93"/>
        <end position="119"/>
    </location>
</feature>
<dbReference type="GO" id="GO:0004649">
    <property type="term" value="F:poly(ADP-ribose) glycohydrolase activity"/>
    <property type="evidence" value="ECO:0007669"/>
    <property type="project" value="UniProtKB-EC"/>
</dbReference>
<accession>A0A210PSB1</accession>
<feature type="compositionally biased region" description="Polar residues" evidence="6">
    <location>
        <begin position="73"/>
        <end position="84"/>
    </location>
</feature>
<name>A0A210PSB1_MIZYE</name>
<feature type="binding site" evidence="5">
    <location>
        <position position="485"/>
    </location>
    <ligand>
        <name>substrate</name>
    </ligand>
</feature>
<feature type="binding site" evidence="5">
    <location>
        <position position="471"/>
    </location>
    <ligand>
        <name>substrate</name>
    </ligand>
</feature>
<evidence type="ECO:0000256" key="2">
    <source>
        <dbReference type="ARBA" id="ARBA00012255"/>
    </source>
</evidence>
<dbReference type="EMBL" id="NEDP02005529">
    <property type="protein sequence ID" value="OWF39385.1"/>
    <property type="molecule type" value="Genomic_DNA"/>
</dbReference>
<feature type="binding site" evidence="5">
    <location>
        <position position="526"/>
    </location>
    <ligand>
        <name>substrate</name>
    </ligand>
</feature>
<dbReference type="Pfam" id="PF20811">
    <property type="entry name" value="PARG_cat_N"/>
    <property type="match status" value="1"/>
</dbReference>
<feature type="compositionally biased region" description="Basic and acidic residues" evidence="6">
    <location>
        <begin position="722"/>
        <end position="732"/>
    </location>
</feature>
<feature type="domain" description="PARG helical" evidence="8">
    <location>
        <begin position="311"/>
        <end position="430"/>
    </location>
</feature>
<dbReference type="Proteomes" id="UP000242188">
    <property type="component" value="Unassembled WGS sequence"/>
</dbReference>
<evidence type="ECO:0000256" key="6">
    <source>
        <dbReference type="SAM" id="MobiDB-lite"/>
    </source>
</evidence>
<feature type="compositionally biased region" description="Basic and acidic residues" evidence="6">
    <location>
        <begin position="11"/>
        <end position="40"/>
    </location>
</feature>
<dbReference type="GO" id="GO:0009225">
    <property type="term" value="P:nucleotide-sugar metabolic process"/>
    <property type="evidence" value="ECO:0007669"/>
    <property type="project" value="TreeGrafter"/>
</dbReference>
<evidence type="ECO:0000259" key="7">
    <source>
        <dbReference type="Pfam" id="PF05028"/>
    </source>
</evidence>
<reference evidence="9 10" key="1">
    <citation type="journal article" date="2017" name="Nat. Ecol. Evol.">
        <title>Scallop genome provides insights into evolution of bilaterian karyotype and development.</title>
        <authorList>
            <person name="Wang S."/>
            <person name="Zhang J."/>
            <person name="Jiao W."/>
            <person name="Li J."/>
            <person name="Xun X."/>
            <person name="Sun Y."/>
            <person name="Guo X."/>
            <person name="Huan P."/>
            <person name="Dong B."/>
            <person name="Zhang L."/>
            <person name="Hu X."/>
            <person name="Sun X."/>
            <person name="Wang J."/>
            <person name="Zhao C."/>
            <person name="Wang Y."/>
            <person name="Wang D."/>
            <person name="Huang X."/>
            <person name="Wang R."/>
            <person name="Lv J."/>
            <person name="Li Y."/>
            <person name="Zhang Z."/>
            <person name="Liu B."/>
            <person name="Lu W."/>
            <person name="Hui Y."/>
            <person name="Liang J."/>
            <person name="Zhou Z."/>
            <person name="Hou R."/>
            <person name="Li X."/>
            <person name="Liu Y."/>
            <person name="Li H."/>
            <person name="Ning X."/>
            <person name="Lin Y."/>
            <person name="Zhao L."/>
            <person name="Xing Q."/>
            <person name="Dou J."/>
            <person name="Li Y."/>
            <person name="Mao J."/>
            <person name="Guo H."/>
            <person name="Dou H."/>
            <person name="Li T."/>
            <person name="Mu C."/>
            <person name="Jiang W."/>
            <person name="Fu Q."/>
            <person name="Fu X."/>
            <person name="Miao Y."/>
            <person name="Liu J."/>
            <person name="Yu Q."/>
            <person name="Li R."/>
            <person name="Liao H."/>
            <person name="Li X."/>
            <person name="Kong Y."/>
            <person name="Jiang Z."/>
            <person name="Chourrout D."/>
            <person name="Li R."/>
            <person name="Bao Z."/>
        </authorList>
    </citation>
    <scope>NUCLEOTIDE SEQUENCE [LARGE SCALE GENOMIC DNA]</scope>
    <source>
        <strain evidence="9 10">PY_sf001</strain>
    </source>
</reference>
<dbReference type="AlphaFoldDB" id="A0A210PSB1"/>
<dbReference type="InterPro" id="IPR048362">
    <property type="entry name" value="PARG_helical"/>
</dbReference>
<feature type="region of interest" description="Disordered" evidence="6">
    <location>
        <begin position="1"/>
        <end position="122"/>
    </location>
</feature>
<dbReference type="STRING" id="6573.A0A210PSB1"/>
<evidence type="ECO:0000256" key="5">
    <source>
        <dbReference type="PIRSR" id="PIRSR607724-2"/>
    </source>
</evidence>
<dbReference type="GO" id="GO:0005634">
    <property type="term" value="C:nucleus"/>
    <property type="evidence" value="ECO:0007669"/>
    <property type="project" value="TreeGrafter"/>
</dbReference>
<dbReference type="PANTHER" id="PTHR12837">
    <property type="entry name" value="POLY ADP-RIBOSE GLYCOHYDROLASE"/>
    <property type="match status" value="1"/>
</dbReference>
<keyword evidence="10" id="KW-1185">Reference proteome</keyword>
<comment type="caution">
    <text evidence="9">The sequence shown here is derived from an EMBL/GenBank/DDBJ whole genome shotgun (WGS) entry which is preliminary data.</text>
</comment>
<evidence type="ECO:0000256" key="1">
    <source>
        <dbReference type="ARBA" id="ARBA00009545"/>
    </source>
</evidence>
<dbReference type="Pfam" id="PF05028">
    <property type="entry name" value="PARG_cat_C"/>
    <property type="match status" value="1"/>
</dbReference>
<gene>
    <name evidence="9" type="ORF">KP79_PYT05292</name>
</gene>
<proteinExistence type="inferred from homology"/>
<evidence type="ECO:0000313" key="10">
    <source>
        <dbReference type="Proteomes" id="UP000242188"/>
    </source>
</evidence>
<evidence type="ECO:0000256" key="4">
    <source>
        <dbReference type="PIRSR" id="PIRSR607724-1"/>
    </source>
</evidence>
<keyword evidence="3 9" id="KW-0378">Hydrolase</keyword>
<feature type="domain" description="PARG catalytic Macro" evidence="7">
    <location>
        <begin position="437"/>
        <end position="640"/>
    </location>
</feature>
<dbReference type="GO" id="GO:0005975">
    <property type="term" value="P:carbohydrate metabolic process"/>
    <property type="evidence" value="ECO:0007669"/>
    <property type="project" value="InterPro"/>
</dbReference>
<dbReference type="OrthoDB" id="1937899at2759"/>
<feature type="active site" evidence="4">
    <location>
        <position position="487"/>
    </location>
</feature>
<sequence>MSEPPAKRKKTILDFFKKNRCDQDQQKAKTDKNKMADEKTNFPIESAADGVKVPSSKALPATHQTDKNKMAEQKNNTSGRNASFSVKLPSRTPAPQQTTSNAGSSTGSYKGATSFSGPSSVAECIHGENSNMSQTMPMECDSPQLFSDSERSDMQNAGADSEEHEMNIPTRKPSERKQDCVFRGTPISKLNRSPGCLERLQPLVSTNSHTVLFKAPFQYNGKPPDPFPSSFKDRWDNDHVRMPCSNFNEYPVKGKDGKQTVRRRWDMITEVLLCEIPGPYELEEVILTYNSRYSDRWDFKTLHNFFTTEIDEKERQHFFSKTLKEMVRLALNLPNLCTQPIPLLKKGRSRSVTFSQQQISCLLANAFFCTFPRRNARQKTSEYSNYPSINFNSLFDGEPDPKKLEKLRCIMNYFRRVTTTVPTGTVTFVRQTVEKCPEWHKLDTSLRGLHVSAEGTIEDDGLGMLQVDFANKYLGGGVLGQGCVQEEIRFLICPEMIVSRLITECLEKNECLIMKGCERFSDYDGYARTFRWKENYEDKTPRDNWGRLCTDVVAIDALIFHGTARQFKSHSVVRELDKAYCGFMNPVVKDAKHLPAVCTGNWGCGAFGGDRQLKALIQLIAAAQAKRDVCYFTFDDKNLRDDLFRIHNYLTQVNPIGISNIMTLIAQYERNVVSKFFRQKRLSLYEYIIKVFDGSLENTDSEPDSPADFSQSSQEGINAESVHGKTKDPLDF</sequence>
<feature type="active site" evidence="4">
    <location>
        <position position="486"/>
    </location>
</feature>
<dbReference type="GO" id="GO:0006282">
    <property type="term" value="P:regulation of DNA repair"/>
    <property type="evidence" value="ECO:0007669"/>
    <property type="project" value="InterPro"/>
</dbReference>
<evidence type="ECO:0000256" key="3">
    <source>
        <dbReference type="ARBA" id="ARBA00022801"/>
    </source>
</evidence>
<feature type="region of interest" description="Disordered" evidence="6">
    <location>
        <begin position="150"/>
        <end position="177"/>
    </location>
</feature>
<organism evidence="9 10">
    <name type="scientific">Mizuhopecten yessoensis</name>
    <name type="common">Japanese scallop</name>
    <name type="synonym">Patinopecten yessoensis</name>
    <dbReference type="NCBI Taxonomy" id="6573"/>
    <lineage>
        <taxon>Eukaryota</taxon>
        <taxon>Metazoa</taxon>
        <taxon>Spiralia</taxon>
        <taxon>Lophotrochozoa</taxon>
        <taxon>Mollusca</taxon>
        <taxon>Bivalvia</taxon>
        <taxon>Autobranchia</taxon>
        <taxon>Pteriomorphia</taxon>
        <taxon>Pectinida</taxon>
        <taxon>Pectinoidea</taxon>
        <taxon>Pectinidae</taxon>
        <taxon>Mizuhopecten</taxon>
    </lineage>
</organism>
<dbReference type="GO" id="GO:1990966">
    <property type="term" value="P:ATP generation from poly-ADP-D-ribose"/>
    <property type="evidence" value="ECO:0007669"/>
    <property type="project" value="TreeGrafter"/>
</dbReference>
<dbReference type="InterPro" id="IPR007724">
    <property type="entry name" value="Poly_GlycHdrlase"/>
</dbReference>